<dbReference type="Gene3D" id="1.20.1250.20">
    <property type="entry name" value="MFS general substrate transporter like domains"/>
    <property type="match status" value="1"/>
</dbReference>
<dbReference type="HOGENOM" id="CLU_095774_0_0_1"/>
<keyword evidence="3 7" id="KW-0812">Transmembrane</keyword>
<keyword evidence="9" id="KW-1185">Reference proteome</keyword>
<dbReference type="GO" id="GO:0016020">
    <property type="term" value="C:membrane"/>
    <property type="evidence" value="ECO:0007669"/>
    <property type="project" value="UniProtKB-SubCell"/>
</dbReference>
<feature type="transmembrane region" description="Helical" evidence="7">
    <location>
        <begin position="138"/>
        <end position="157"/>
    </location>
</feature>
<dbReference type="Proteomes" id="UP000009328">
    <property type="component" value="Unassembled WGS sequence"/>
</dbReference>
<organism evidence="8 9">
    <name type="scientific">Wickerhamomyces ciferrii (strain ATCC 14091 / BCRC 22168 / CBS 111 / JCM 3599 / NBRC 0793 / NRRL Y-1031 F-60-10)</name>
    <name type="common">Yeast</name>
    <name type="synonym">Pichia ciferrii</name>
    <dbReference type="NCBI Taxonomy" id="1206466"/>
    <lineage>
        <taxon>Eukaryota</taxon>
        <taxon>Fungi</taxon>
        <taxon>Dikarya</taxon>
        <taxon>Ascomycota</taxon>
        <taxon>Saccharomycotina</taxon>
        <taxon>Saccharomycetes</taxon>
        <taxon>Phaffomycetales</taxon>
        <taxon>Wickerhamomycetaceae</taxon>
        <taxon>Wickerhamomyces</taxon>
    </lineage>
</organism>
<keyword evidence="5 7" id="KW-0472">Membrane</keyword>
<dbReference type="SUPFAM" id="SSF103473">
    <property type="entry name" value="MFS general substrate transporter"/>
    <property type="match status" value="1"/>
</dbReference>
<dbReference type="GO" id="GO:0022857">
    <property type="term" value="F:transmembrane transporter activity"/>
    <property type="evidence" value="ECO:0007669"/>
    <property type="project" value="InterPro"/>
</dbReference>
<feature type="region of interest" description="Disordered" evidence="6">
    <location>
        <begin position="19"/>
        <end position="45"/>
    </location>
</feature>
<name>K0KPU0_WICCF</name>
<comment type="caution">
    <text evidence="8">The sequence shown here is derived from an EMBL/GenBank/DDBJ whole genome shotgun (WGS) entry which is preliminary data.</text>
</comment>
<gene>
    <name evidence="8" type="ORF">BN7_2735</name>
</gene>
<feature type="transmembrane region" description="Helical" evidence="7">
    <location>
        <begin position="164"/>
        <end position="182"/>
    </location>
</feature>
<dbReference type="AlphaFoldDB" id="K0KPU0"/>
<dbReference type="Pfam" id="PF07690">
    <property type="entry name" value="MFS_1"/>
    <property type="match status" value="1"/>
</dbReference>
<evidence type="ECO:0000313" key="8">
    <source>
        <dbReference type="EMBL" id="CCH43188.1"/>
    </source>
</evidence>
<reference evidence="8 9" key="1">
    <citation type="journal article" date="2012" name="Eukaryot. Cell">
        <title>Draft genome sequence of Wickerhamomyces ciferrii NRRL Y-1031 F-60-10.</title>
        <authorList>
            <person name="Schneider J."/>
            <person name="Andrea H."/>
            <person name="Blom J."/>
            <person name="Jaenicke S."/>
            <person name="Ruckert C."/>
            <person name="Schorsch C."/>
            <person name="Szczepanowski R."/>
            <person name="Farwick M."/>
            <person name="Goesmann A."/>
            <person name="Puhler A."/>
            <person name="Schaffer S."/>
            <person name="Tauch A."/>
            <person name="Kohler T."/>
            <person name="Brinkrolf K."/>
        </authorList>
    </citation>
    <scope>NUCLEOTIDE SEQUENCE [LARGE SCALE GENOMIC DNA]</scope>
    <source>
        <strain evidence="9">ATCC 14091 / BCRC 22168 / CBS 111 / JCM 3599 / NBRC 0793 / NRRL Y-1031 F-60-10</strain>
    </source>
</reference>
<evidence type="ECO:0000256" key="6">
    <source>
        <dbReference type="SAM" id="MobiDB-lite"/>
    </source>
</evidence>
<dbReference type="PANTHER" id="PTHR43791">
    <property type="entry name" value="PERMEASE-RELATED"/>
    <property type="match status" value="1"/>
</dbReference>
<comment type="subcellular location">
    <subcellularLocation>
        <location evidence="1">Membrane</location>
        <topology evidence="1">Multi-pass membrane protein</topology>
    </subcellularLocation>
</comment>
<dbReference type="eggNOG" id="KOG2533">
    <property type="taxonomic scope" value="Eukaryota"/>
</dbReference>
<feature type="transmembrane region" description="Helical" evidence="7">
    <location>
        <begin position="194"/>
        <end position="215"/>
    </location>
</feature>
<feature type="compositionally biased region" description="Basic and acidic residues" evidence="6">
    <location>
        <begin position="19"/>
        <end position="35"/>
    </location>
</feature>
<evidence type="ECO:0000256" key="3">
    <source>
        <dbReference type="ARBA" id="ARBA00022692"/>
    </source>
</evidence>
<dbReference type="InterPro" id="IPR011701">
    <property type="entry name" value="MFS"/>
</dbReference>
<evidence type="ECO:0000256" key="7">
    <source>
        <dbReference type="SAM" id="Phobius"/>
    </source>
</evidence>
<dbReference type="PANTHER" id="PTHR43791:SF15">
    <property type="entry name" value="TRANSPORTER SEO1-RELATED"/>
    <property type="match status" value="1"/>
</dbReference>
<protein>
    <submittedName>
        <fullName evidence="8">Vitamin H transporter</fullName>
    </submittedName>
</protein>
<evidence type="ECO:0000256" key="5">
    <source>
        <dbReference type="ARBA" id="ARBA00023136"/>
    </source>
</evidence>
<dbReference type="EMBL" id="CAIF01000070">
    <property type="protein sequence ID" value="CCH43188.1"/>
    <property type="molecule type" value="Genomic_DNA"/>
</dbReference>
<dbReference type="STRING" id="1206466.K0KPU0"/>
<dbReference type="InterPro" id="IPR036259">
    <property type="entry name" value="MFS_trans_sf"/>
</dbReference>
<evidence type="ECO:0000313" key="9">
    <source>
        <dbReference type="Proteomes" id="UP000009328"/>
    </source>
</evidence>
<accession>K0KPU0</accession>
<evidence type="ECO:0000256" key="1">
    <source>
        <dbReference type="ARBA" id="ARBA00004141"/>
    </source>
</evidence>
<keyword evidence="4 7" id="KW-1133">Transmembrane helix</keyword>
<proteinExistence type="predicted"/>
<keyword evidence="2" id="KW-0813">Transport</keyword>
<dbReference type="InParanoid" id="K0KPU0"/>
<evidence type="ECO:0000256" key="4">
    <source>
        <dbReference type="ARBA" id="ARBA00022989"/>
    </source>
</evidence>
<evidence type="ECO:0000256" key="2">
    <source>
        <dbReference type="ARBA" id="ARBA00022448"/>
    </source>
</evidence>
<sequence length="229" mass="27313">MSEVQDFSQWYWKFIPHPRDVEDWPEDDKSIHSESSDSSQEPEFEYRDEADRPWWKFFDEYEYRFNKQTRAQKSWWRFFDKNASPAEKKLILKLDLLIVTFAIMSYWSKNLDQTNISNAYVSGMKEDIDMKGNDYSNAVAIFNAGAVIFQIIFMWAFPRLDMHLMFFICDLGWSLVTLFTGLVQTPAQLKACRFLVGSFESGYFIMIHYLLGSWYKPDELGRRGGLYYW</sequence>